<dbReference type="Proteomes" id="UP000053060">
    <property type="component" value="Unassembled WGS sequence"/>
</dbReference>
<dbReference type="PATRIC" id="fig|1441730.3.peg.1512"/>
<evidence type="ECO:0000313" key="2">
    <source>
        <dbReference type="Proteomes" id="UP000053060"/>
    </source>
</evidence>
<protein>
    <submittedName>
        <fullName evidence="1">Primosomal protein</fullName>
    </submittedName>
</protein>
<accession>A0A0V9UMC5</accession>
<dbReference type="AlphaFoldDB" id="A0A0V9UMC5"/>
<evidence type="ECO:0000313" key="1">
    <source>
        <dbReference type="EMBL" id="KSZ59143.1"/>
    </source>
</evidence>
<sequence length="415" mass="45891">MAGDIVPIELGLTDGNLVTLWAPRWREGDDEWEAFLGHGDDLYAFPSVPELVAFVRSGADNDLVEHEAWPIVSKLAASEFEPDEPHTYDLVGVPELVADDPDPVSVSELQDTFDIVSILGDVCDLEVVSKFFEREEIDLLLQHGVSAFRTREGLDLWNRVGTAVAQDWDGVIDALDAVISTPDVDAAVVAEIESELVAVDENEVEADDTVEDVDADDEYEFIDTDDEDDEDDGYEFWARVGIDPIRIITTDGTWYSLRCYVNDDALFLGHDGTIDVFPSERALARHLADNHDHDLATLEPYTEIQLAAVDGSLDVTVTEDNVYVLTGIADDIAQGVAAVDPDQLELAVELFVDAANFADDDSTEAALVASTELGWFVNHVIEPDSGRTAPKPPFDTESLAWRELEREFEARLRRH</sequence>
<dbReference type="RefSeq" id="WP_060651277.1">
    <property type="nucleotide sequence ID" value="NZ_AZXY01000003.1"/>
</dbReference>
<gene>
    <name evidence="1" type="ORF">Z045_07190</name>
</gene>
<organism evidence="1 2">
    <name type="scientific">Rhodococcus pyridinivorans KG-16</name>
    <dbReference type="NCBI Taxonomy" id="1441730"/>
    <lineage>
        <taxon>Bacteria</taxon>
        <taxon>Bacillati</taxon>
        <taxon>Actinomycetota</taxon>
        <taxon>Actinomycetes</taxon>
        <taxon>Mycobacteriales</taxon>
        <taxon>Nocardiaceae</taxon>
        <taxon>Rhodococcus</taxon>
    </lineage>
</organism>
<dbReference type="EMBL" id="AZXY01000003">
    <property type="protein sequence ID" value="KSZ59143.1"/>
    <property type="molecule type" value="Genomic_DNA"/>
</dbReference>
<reference evidence="2" key="1">
    <citation type="submission" date="2015-01" db="EMBL/GenBank/DDBJ databases">
        <title>Draft genome sequence of Rhodococcus pyridinivorans strain KG-16, a hydrocarbon-degrading bacterium.</title>
        <authorList>
            <person name="Aggarwal R.K."/>
            <person name="Dawar C."/>
        </authorList>
    </citation>
    <scope>NUCLEOTIDE SEQUENCE [LARGE SCALE GENOMIC DNA]</scope>
    <source>
        <strain evidence="2">KG-16</strain>
    </source>
</reference>
<name>A0A0V9UMC5_9NOCA</name>
<comment type="caution">
    <text evidence="1">The sequence shown here is derived from an EMBL/GenBank/DDBJ whole genome shotgun (WGS) entry which is preliminary data.</text>
</comment>
<reference evidence="1 2" key="2">
    <citation type="journal article" date="2016" name="Genome Announc.">
        <title>Draft Genome Sequence of a Versatile Hydrocarbon-Degrading Bacterium, Rhodococcus pyridinivorans Strain KG-16, Collected from Oil Fields in India.</title>
        <authorList>
            <person name="Aggarwal R.K."/>
            <person name="Dawar C."/>
            <person name="Phanindranath R."/>
            <person name="Mutnuri L."/>
            <person name="Dayal A.M."/>
        </authorList>
    </citation>
    <scope>NUCLEOTIDE SEQUENCE [LARGE SCALE GENOMIC DNA]</scope>
    <source>
        <strain evidence="1 2">KG-16</strain>
    </source>
</reference>
<proteinExistence type="predicted"/>